<evidence type="ECO:0000313" key="3">
    <source>
        <dbReference type="Proteomes" id="UP000886884"/>
    </source>
</evidence>
<accession>A0A9D1TCM5</accession>
<dbReference type="InterPro" id="IPR046348">
    <property type="entry name" value="SIS_dom_sf"/>
</dbReference>
<dbReference type="GO" id="GO:0097367">
    <property type="term" value="F:carbohydrate derivative binding"/>
    <property type="evidence" value="ECO:0007669"/>
    <property type="project" value="InterPro"/>
</dbReference>
<dbReference type="InterPro" id="IPR001347">
    <property type="entry name" value="SIS_dom"/>
</dbReference>
<dbReference type="EMBL" id="DVOT01000129">
    <property type="protein sequence ID" value="HIV27700.1"/>
    <property type="molecule type" value="Genomic_DNA"/>
</dbReference>
<organism evidence="2 3">
    <name type="scientific">Candidatus Ornithocaccomicrobium faecavium</name>
    <dbReference type="NCBI Taxonomy" id="2840890"/>
    <lineage>
        <taxon>Bacteria</taxon>
        <taxon>Bacillati</taxon>
        <taxon>Bacillota</taxon>
        <taxon>Clostridia</taxon>
        <taxon>Candidatus Ornithocaccomicrobium</taxon>
    </lineage>
</organism>
<gene>
    <name evidence="2" type="ORF">IAA64_06995</name>
</gene>
<dbReference type="GO" id="GO:1901135">
    <property type="term" value="P:carbohydrate derivative metabolic process"/>
    <property type="evidence" value="ECO:0007669"/>
    <property type="project" value="InterPro"/>
</dbReference>
<dbReference type="Gene3D" id="3.40.50.10490">
    <property type="entry name" value="Glucose-6-phosphate isomerase like protein, domain 1"/>
    <property type="match status" value="1"/>
</dbReference>
<name>A0A9D1TCM5_9FIRM</name>
<feature type="domain" description="SIS" evidence="1">
    <location>
        <begin position="6"/>
        <end position="140"/>
    </location>
</feature>
<keyword evidence="2" id="KW-0413">Isomerase</keyword>
<dbReference type="AlphaFoldDB" id="A0A9D1TCM5"/>
<proteinExistence type="predicted"/>
<evidence type="ECO:0000313" key="2">
    <source>
        <dbReference type="EMBL" id="HIV27700.1"/>
    </source>
</evidence>
<dbReference type="SUPFAM" id="SSF53697">
    <property type="entry name" value="SIS domain"/>
    <property type="match status" value="1"/>
</dbReference>
<sequence>MLLDRYWDTINDLYSRVKTTQRENIIAAGKLIADAVDQGACVHICDSGHIIDSELIYRGGGLILYKKFKYNLVVDNPVRKRDRSDLDTSMEGLAAYALKASGARPGDVMILGSVSGRTFSIVDLAYEARKMGLKIIAVTSMSYATQVESPHSSGKKLYELADVVLDNCAPAAEAMMEVEGIEARLCAASGLSAAFILWSVTTVVVEELMKKGKTPGVLKSANFPGGNDYNKSYIEPRYEKEGL</sequence>
<dbReference type="NCBIfam" id="NF002805">
    <property type="entry name" value="PRK02947.1"/>
    <property type="match status" value="1"/>
</dbReference>
<comment type="caution">
    <text evidence="2">The sequence shown here is derived from an EMBL/GenBank/DDBJ whole genome shotgun (WGS) entry which is preliminary data.</text>
</comment>
<protein>
    <submittedName>
        <fullName evidence="2">Sugar isomerase domain-containing protein</fullName>
    </submittedName>
</protein>
<evidence type="ECO:0000259" key="1">
    <source>
        <dbReference type="Pfam" id="PF13580"/>
    </source>
</evidence>
<reference evidence="2" key="2">
    <citation type="journal article" date="2021" name="PeerJ">
        <title>Extensive microbial diversity within the chicken gut microbiome revealed by metagenomics and culture.</title>
        <authorList>
            <person name="Gilroy R."/>
            <person name="Ravi A."/>
            <person name="Getino M."/>
            <person name="Pursley I."/>
            <person name="Horton D.L."/>
            <person name="Alikhan N.F."/>
            <person name="Baker D."/>
            <person name="Gharbi K."/>
            <person name="Hall N."/>
            <person name="Watson M."/>
            <person name="Adriaenssens E.M."/>
            <person name="Foster-Nyarko E."/>
            <person name="Jarju S."/>
            <person name="Secka A."/>
            <person name="Antonio M."/>
            <person name="Oren A."/>
            <person name="Chaudhuri R.R."/>
            <person name="La Ragione R."/>
            <person name="Hildebrand F."/>
            <person name="Pallen M.J."/>
        </authorList>
    </citation>
    <scope>NUCLEOTIDE SEQUENCE</scope>
    <source>
        <strain evidence="2">CHK183-6373</strain>
    </source>
</reference>
<dbReference type="GO" id="GO:0016853">
    <property type="term" value="F:isomerase activity"/>
    <property type="evidence" value="ECO:0007669"/>
    <property type="project" value="UniProtKB-KW"/>
</dbReference>
<reference evidence="2" key="1">
    <citation type="submission" date="2020-10" db="EMBL/GenBank/DDBJ databases">
        <authorList>
            <person name="Gilroy R."/>
        </authorList>
    </citation>
    <scope>NUCLEOTIDE SEQUENCE</scope>
    <source>
        <strain evidence="2">CHK183-6373</strain>
    </source>
</reference>
<dbReference type="Proteomes" id="UP000886884">
    <property type="component" value="Unassembled WGS sequence"/>
</dbReference>
<dbReference type="Pfam" id="PF13580">
    <property type="entry name" value="SIS_2"/>
    <property type="match status" value="1"/>
</dbReference>